<evidence type="ECO:0000313" key="8">
    <source>
        <dbReference type="EMBL" id="HIZ62832.1"/>
    </source>
</evidence>
<gene>
    <name evidence="8" type="ORF">H9724_08730</name>
</gene>
<dbReference type="InterPro" id="IPR036390">
    <property type="entry name" value="WH_DNA-bd_sf"/>
</dbReference>
<evidence type="ECO:0000313" key="9">
    <source>
        <dbReference type="Proteomes" id="UP000824105"/>
    </source>
</evidence>
<dbReference type="SUPFAM" id="SSF46785">
    <property type="entry name" value="Winged helix' DNA-binding domain"/>
    <property type="match status" value="1"/>
</dbReference>
<dbReference type="Proteomes" id="UP000824105">
    <property type="component" value="Unassembled WGS sequence"/>
</dbReference>
<feature type="domain" description="HTH iclR-type" evidence="6">
    <location>
        <begin position="7"/>
        <end position="69"/>
    </location>
</feature>
<reference evidence="8" key="2">
    <citation type="submission" date="2021-04" db="EMBL/GenBank/DDBJ databases">
        <authorList>
            <person name="Gilroy R."/>
        </authorList>
    </citation>
    <scope>NUCLEOTIDE SEQUENCE</scope>
    <source>
        <strain evidence="8">CHK188-11489</strain>
    </source>
</reference>
<dbReference type="SMART" id="SM00346">
    <property type="entry name" value="HTH_ICLR"/>
    <property type="match status" value="1"/>
</dbReference>
<feature type="domain" description="IclR-ED" evidence="7">
    <location>
        <begin position="70"/>
        <end position="252"/>
    </location>
</feature>
<dbReference type="Pfam" id="PF01614">
    <property type="entry name" value="IclR_C"/>
    <property type="match status" value="1"/>
</dbReference>
<proteinExistence type="predicted"/>
<dbReference type="SUPFAM" id="SSF55781">
    <property type="entry name" value="GAF domain-like"/>
    <property type="match status" value="1"/>
</dbReference>
<evidence type="ECO:0000256" key="4">
    <source>
        <dbReference type="ARBA" id="ARBA00058938"/>
    </source>
</evidence>
<comment type="caution">
    <text evidence="8">The sequence shown here is derived from an EMBL/GenBank/DDBJ whole genome shotgun (WGS) entry which is preliminary data.</text>
</comment>
<name>A0A9D2FLP3_9FIRM</name>
<keyword evidence="3" id="KW-0804">Transcription</keyword>
<dbReference type="PROSITE" id="PS51078">
    <property type="entry name" value="ICLR_ED"/>
    <property type="match status" value="1"/>
</dbReference>
<dbReference type="InterPro" id="IPR014757">
    <property type="entry name" value="Tscrpt_reg_IclR_C"/>
</dbReference>
<dbReference type="EMBL" id="DXBF01000068">
    <property type="protein sequence ID" value="HIZ62832.1"/>
    <property type="molecule type" value="Genomic_DNA"/>
</dbReference>
<dbReference type="InterPro" id="IPR005471">
    <property type="entry name" value="Tscrpt_reg_IclR_N"/>
</dbReference>
<keyword evidence="2" id="KW-0238">DNA-binding</keyword>
<dbReference type="PANTHER" id="PTHR30136:SF24">
    <property type="entry name" value="HTH-TYPE TRANSCRIPTIONAL REPRESSOR ALLR"/>
    <property type="match status" value="1"/>
</dbReference>
<dbReference type="InterPro" id="IPR029016">
    <property type="entry name" value="GAF-like_dom_sf"/>
</dbReference>
<dbReference type="AlphaFoldDB" id="A0A9D2FLP3"/>
<evidence type="ECO:0000256" key="5">
    <source>
        <dbReference type="ARBA" id="ARBA00070406"/>
    </source>
</evidence>
<dbReference type="FunFam" id="1.10.10.10:FF:000056">
    <property type="entry name" value="IclR family transcriptional regulator"/>
    <property type="match status" value="1"/>
</dbReference>
<dbReference type="Gene3D" id="1.10.10.10">
    <property type="entry name" value="Winged helix-like DNA-binding domain superfamily/Winged helix DNA-binding domain"/>
    <property type="match status" value="1"/>
</dbReference>
<dbReference type="InterPro" id="IPR050707">
    <property type="entry name" value="HTH_MetabolicPath_Reg"/>
</dbReference>
<sequence length="256" mass="27859">MPEKSGVQSVERIFALIERLAAHPGGASLQLLAQDTGLAKSTVHRLLNSLVQLGYAGQDAESGHYRLTLKMFELSSGIVDRMDIMGVARLHLERLAQRTGEAVHLVIRDGRDIVYIYKTESGPMRMSSRVGLRSPLYCTGVGKAILATLPPAEVEAVWNGSRPKKLTGRTVADLPHLQAQLEEVRANGYAIDDEENELGVRCVAVAIPGADGRAETAFSISGRAPYMTAERIRRVADLAMECRTDILADLGVARRD</sequence>
<accession>A0A9D2FLP3</accession>
<dbReference type="PROSITE" id="PS51077">
    <property type="entry name" value="HTH_ICLR"/>
    <property type="match status" value="1"/>
</dbReference>
<dbReference type="Gene3D" id="3.30.450.40">
    <property type="match status" value="1"/>
</dbReference>
<organism evidence="8 9">
    <name type="scientific">Candidatus Gemmiger avistercoris</name>
    <dbReference type="NCBI Taxonomy" id="2838606"/>
    <lineage>
        <taxon>Bacteria</taxon>
        <taxon>Bacillati</taxon>
        <taxon>Bacillota</taxon>
        <taxon>Clostridia</taxon>
        <taxon>Eubacteriales</taxon>
        <taxon>Gemmiger</taxon>
    </lineage>
</organism>
<evidence type="ECO:0000259" key="7">
    <source>
        <dbReference type="PROSITE" id="PS51078"/>
    </source>
</evidence>
<reference evidence="8" key="1">
    <citation type="journal article" date="2021" name="PeerJ">
        <title>Extensive microbial diversity within the chicken gut microbiome revealed by metagenomics and culture.</title>
        <authorList>
            <person name="Gilroy R."/>
            <person name="Ravi A."/>
            <person name="Getino M."/>
            <person name="Pursley I."/>
            <person name="Horton D.L."/>
            <person name="Alikhan N.F."/>
            <person name="Baker D."/>
            <person name="Gharbi K."/>
            <person name="Hall N."/>
            <person name="Watson M."/>
            <person name="Adriaenssens E.M."/>
            <person name="Foster-Nyarko E."/>
            <person name="Jarju S."/>
            <person name="Secka A."/>
            <person name="Antonio M."/>
            <person name="Oren A."/>
            <person name="Chaudhuri R.R."/>
            <person name="La Ragione R."/>
            <person name="Hildebrand F."/>
            <person name="Pallen M.J."/>
        </authorList>
    </citation>
    <scope>NUCLEOTIDE SEQUENCE</scope>
    <source>
        <strain evidence="8">CHK188-11489</strain>
    </source>
</reference>
<dbReference type="PANTHER" id="PTHR30136">
    <property type="entry name" value="HELIX-TURN-HELIX TRANSCRIPTIONAL REGULATOR, ICLR FAMILY"/>
    <property type="match status" value="1"/>
</dbReference>
<keyword evidence="1" id="KW-0805">Transcription regulation</keyword>
<protein>
    <recommendedName>
        <fullName evidence="5">Glycerol operon regulatory protein</fullName>
    </recommendedName>
</protein>
<dbReference type="GO" id="GO:0003677">
    <property type="term" value="F:DNA binding"/>
    <property type="evidence" value="ECO:0007669"/>
    <property type="project" value="UniProtKB-KW"/>
</dbReference>
<dbReference type="GO" id="GO:0003700">
    <property type="term" value="F:DNA-binding transcription factor activity"/>
    <property type="evidence" value="ECO:0007669"/>
    <property type="project" value="TreeGrafter"/>
</dbReference>
<evidence type="ECO:0000256" key="1">
    <source>
        <dbReference type="ARBA" id="ARBA00023015"/>
    </source>
</evidence>
<comment type="function">
    <text evidence="4">May be an activator protein for the gylABX operon.</text>
</comment>
<dbReference type="GO" id="GO:0045892">
    <property type="term" value="P:negative regulation of DNA-templated transcription"/>
    <property type="evidence" value="ECO:0007669"/>
    <property type="project" value="TreeGrafter"/>
</dbReference>
<evidence type="ECO:0000259" key="6">
    <source>
        <dbReference type="PROSITE" id="PS51077"/>
    </source>
</evidence>
<dbReference type="Pfam" id="PF09339">
    <property type="entry name" value="HTH_IclR"/>
    <property type="match status" value="1"/>
</dbReference>
<dbReference type="InterPro" id="IPR036388">
    <property type="entry name" value="WH-like_DNA-bd_sf"/>
</dbReference>
<evidence type="ECO:0000256" key="3">
    <source>
        <dbReference type="ARBA" id="ARBA00023163"/>
    </source>
</evidence>
<evidence type="ECO:0000256" key="2">
    <source>
        <dbReference type="ARBA" id="ARBA00023125"/>
    </source>
</evidence>